<dbReference type="EMBL" id="LGYO01000033">
    <property type="protein sequence ID" value="KNZ41294.1"/>
    <property type="molecule type" value="Genomic_DNA"/>
</dbReference>
<keyword evidence="3" id="KW-1185">Reference proteome</keyword>
<dbReference type="PANTHER" id="PTHR39201">
    <property type="entry name" value="EXPORTED PROTEIN-RELATED"/>
    <property type="match status" value="1"/>
</dbReference>
<dbReference type="PANTHER" id="PTHR39201:SF1">
    <property type="entry name" value="FLAVODOXIN-LIKE DOMAIN-CONTAINING PROTEIN"/>
    <property type="match status" value="1"/>
</dbReference>
<dbReference type="GO" id="GO:0010181">
    <property type="term" value="F:FMN binding"/>
    <property type="evidence" value="ECO:0007669"/>
    <property type="project" value="InterPro"/>
</dbReference>
<reference evidence="3" key="1">
    <citation type="submission" date="2015-07" db="EMBL/GenBank/DDBJ databases">
        <title>Draft genome sequence of Acetobacterium bakii DSM 8293, a potential psychrophilic chemical producer through syngas fermentation.</title>
        <authorList>
            <person name="Song Y."/>
            <person name="Hwang S."/>
            <person name="Cho B.-K."/>
        </authorList>
    </citation>
    <scope>NUCLEOTIDE SEQUENCE [LARGE SCALE GENOMIC DNA]</scope>
    <source>
        <strain evidence="3">DSM 8239</strain>
    </source>
</reference>
<comment type="caution">
    <text evidence="2">The sequence shown here is derived from an EMBL/GenBank/DDBJ whole genome shotgun (WGS) entry which is preliminary data.</text>
</comment>
<dbReference type="OrthoDB" id="9806505at2"/>
<dbReference type="AlphaFoldDB" id="A0A0L6TYE7"/>
<name>A0A0L6TYE7_9FIRM</name>
<sequence>MKTAIIYYSLEGNMDSIAQKIGSAHTADLYRLIPQKEYPTGRISKYFWAGKSATFGEKPKLVNETIDWEKYDTLIIGGPVWAGTFAPPIHTFLKDYSIRGKQIILIATHAGGGADKCFAKMKEYLKDNVIVETFQFVNPLTVKDPGTDKSIEKIQKLIARER</sequence>
<evidence type="ECO:0000259" key="1">
    <source>
        <dbReference type="Pfam" id="PF12682"/>
    </source>
</evidence>
<proteinExistence type="predicted"/>
<dbReference type="Pfam" id="PF12682">
    <property type="entry name" value="Flavodoxin_4"/>
    <property type="match status" value="1"/>
</dbReference>
<dbReference type="Gene3D" id="3.40.50.360">
    <property type="match status" value="1"/>
</dbReference>
<accession>A0A0L6TYE7</accession>
<evidence type="ECO:0000313" key="2">
    <source>
        <dbReference type="EMBL" id="KNZ41294.1"/>
    </source>
</evidence>
<dbReference type="InterPro" id="IPR008254">
    <property type="entry name" value="Flavodoxin/NO_synth"/>
</dbReference>
<dbReference type="GO" id="GO:0016651">
    <property type="term" value="F:oxidoreductase activity, acting on NAD(P)H"/>
    <property type="evidence" value="ECO:0007669"/>
    <property type="project" value="UniProtKB-ARBA"/>
</dbReference>
<evidence type="ECO:0000313" key="3">
    <source>
        <dbReference type="Proteomes" id="UP000036873"/>
    </source>
</evidence>
<organism evidence="2 3">
    <name type="scientific">Acetobacterium bakii</name>
    <dbReference type="NCBI Taxonomy" id="52689"/>
    <lineage>
        <taxon>Bacteria</taxon>
        <taxon>Bacillati</taxon>
        <taxon>Bacillota</taxon>
        <taxon>Clostridia</taxon>
        <taxon>Eubacteriales</taxon>
        <taxon>Eubacteriaceae</taxon>
        <taxon>Acetobacterium</taxon>
    </lineage>
</organism>
<feature type="domain" description="Flavodoxin-like" evidence="1">
    <location>
        <begin position="3"/>
        <end position="131"/>
    </location>
</feature>
<dbReference type="STRING" id="52689.AKG39_13390"/>
<dbReference type="SUPFAM" id="SSF52218">
    <property type="entry name" value="Flavoproteins"/>
    <property type="match status" value="1"/>
</dbReference>
<protein>
    <recommendedName>
        <fullName evidence="1">Flavodoxin-like domain-containing protein</fullName>
    </recommendedName>
</protein>
<gene>
    <name evidence="2" type="ORF">AKG39_13390</name>
</gene>
<dbReference type="InterPro" id="IPR029039">
    <property type="entry name" value="Flavoprotein-like_sf"/>
</dbReference>
<dbReference type="RefSeq" id="WP_050740905.1">
    <property type="nucleotide sequence ID" value="NZ_LGYO01000033.1"/>
</dbReference>
<dbReference type="Proteomes" id="UP000036873">
    <property type="component" value="Unassembled WGS sequence"/>
</dbReference>